<keyword evidence="1" id="KW-0175">Coiled coil</keyword>
<feature type="compositionally biased region" description="Basic and acidic residues" evidence="2">
    <location>
        <begin position="221"/>
        <end position="231"/>
    </location>
</feature>
<evidence type="ECO:0000256" key="1">
    <source>
        <dbReference type="SAM" id="Coils"/>
    </source>
</evidence>
<dbReference type="EMBL" id="JAOAOG010000339">
    <property type="protein sequence ID" value="KAJ6226811.1"/>
    <property type="molecule type" value="Genomic_DNA"/>
</dbReference>
<proteinExistence type="predicted"/>
<protein>
    <submittedName>
        <fullName evidence="3">Tpr domain protein in aerotolerance operon batb</fullName>
    </submittedName>
</protein>
<name>A0ABQ8X2C6_9EUKA</name>
<feature type="compositionally biased region" description="Basic and acidic residues" evidence="2">
    <location>
        <begin position="149"/>
        <end position="169"/>
    </location>
</feature>
<accession>A0ABQ8X2C6</accession>
<comment type="caution">
    <text evidence="3">The sequence shown here is derived from an EMBL/GenBank/DDBJ whole genome shotgun (WGS) entry which is preliminary data.</text>
</comment>
<gene>
    <name evidence="3" type="ORF">M0813_10345</name>
</gene>
<evidence type="ECO:0000313" key="4">
    <source>
        <dbReference type="Proteomes" id="UP001150062"/>
    </source>
</evidence>
<keyword evidence="4" id="KW-1185">Reference proteome</keyword>
<organism evidence="3 4">
    <name type="scientific">Anaeramoeba flamelloides</name>
    <dbReference type="NCBI Taxonomy" id="1746091"/>
    <lineage>
        <taxon>Eukaryota</taxon>
        <taxon>Metamonada</taxon>
        <taxon>Anaeramoebidae</taxon>
        <taxon>Anaeramoeba</taxon>
    </lineage>
</organism>
<feature type="compositionally biased region" description="Low complexity" evidence="2">
    <location>
        <begin position="183"/>
        <end position="206"/>
    </location>
</feature>
<reference evidence="3" key="1">
    <citation type="submission" date="2022-08" db="EMBL/GenBank/DDBJ databases">
        <title>Novel sulfate-reducing endosymbionts in the free-living metamonad Anaeramoeba.</title>
        <authorList>
            <person name="Jerlstrom-Hultqvist J."/>
            <person name="Cepicka I."/>
            <person name="Gallot-Lavallee L."/>
            <person name="Salas-Leiva D."/>
            <person name="Curtis B.A."/>
            <person name="Zahonova K."/>
            <person name="Pipaliya S."/>
            <person name="Dacks J."/>
            <person name="Roger A.J."/>
        </authorList>
    </citation>
    <scope>NUCLEOTIDE SEQUENCE</scope>
    <source>
        <strain evidence="3">Schooner1</strain>
    </source>
</reference>
<sequence length="395" mass="46217">MGNIETVKRDIHGENVKKYLNKIKNSREAIGILTKELMIHDCNRKYIKFFGCGSKKEIFMYGSSIIKPRQDHLDMLTSKYIEQEVSQINIKNGVHDFYIEYSDISQNNGWAHVWVTSVLIEQNLLFQVIIRETTDPFNKSINQSEEEGKEEKNEQEQEQEKEQGQEKNKEKAKKKKTKKSDDSTSSTSSISDSKTVSNTNSKSNSETDSESKKNKQTTGVTKEKKEKKGSVNEKLLSMKKMKKISQNLVNLNFEAVSEEESEEDDLDDFAFLNEKVEFILDTIDNVEMKNNKKEFSTTIKQSLEKISKIYKDAINMRDQQIKKMSKRLQSERMEYKNKYDKLELHFQRRLGGLESEQKSKEDIEQENKIFQEKLERLSVLIKEQTDYQLQISKFI</sequence>
<evidence type="ECO:0000256" key="2">
    <source>
        <dbReference type="SAM" id="MobiDB-lite"/>
    </source>
</evidence>
<feature type="coiled-coil region" evidence="1">
    <location>
        <begin position="325"/>
        <end position="380"/>
    </location>
</feature>
<dbReference type="Proteomes" id="UP001150062">
    <property type="component" value="Unassembled WGS sequence"/>
</dbReference>
<feature type="region of interest" description="Disordered" evidence="2">
    <location>
        <begin position="139"/>
        <end position="234"/>
    </location>
</feature>
<evidence type="ECO:0000313" key="3">
    <source>
        <dbReference type="EMBL" id="KAJ6226811.1"/>
    </source>
</evidence>